<dbReference type="Gene3D" id="1.10.510.10">
    <property type="entry name" value="Transferase(Phosphotransferase) domain 1"/>
    <property type="match status" value="1"/>
</dbReference>
<dbReference type="Proteomes" id="UP000615446">
    <property type="component" value="Unassembled WGS sequence"/>
</dbReference>
<evidence type="ECO:0000259" key="2">
    <source>
        <dbReference type="PROSITE" id="PS50011"/>
    </source>
</evidence>
<proteinExistence type="predicted"/>
<dbReference type="AlphaFoldDB" id="A0A8H3R1C3"/>
<dbReference type="InterPro" id="IPR011009">
    <property type="entry name" value="Kinase-like_dom_sf"/>
</dbReference>
<feature type="compositionally biased region" description="Basic and acidic residues" evidence="1">
    <location>
        <begin position="463"/>
        <end position="482"/>
    </location>
</feature>
<feature type="domain" description="Protein kinase" evidence="2">
    <location>
        <begin position="137"/>
        <end position="413"/>
    </location>
</feature>
<name>A0A8H3R1C3_9GLOM</name>
<organism evidence="3 4">
    <name type="scientific">Rhizophagus clarus</name>
    <dbReference type="NCBI Taxonomy" id="94130"/>
    <lineage>
        <taxon>Eukaryota</taxon>
        <taxon>Fungi</taxon>
        <taxon>Fungi incertae sedis</taxon>
        <taxon>Mucoromycota</taxon>
        <taxon>Glomeromycotina</taxon>
        <taxon>Glomeromycetes</taxon>
        <taxon>Glomerales</taxon>
        <taxon>Glomeraceae</taxon>
        <taxon>Rhizophagus</taxon>
    </lineage>
</organism>
<feature type="region of interest" description="Disordered" evidence="1">
    <location>
        <begin position="463"/>
        <end position="493"/>
    </location>
</feature>
<protein>
    <submittedName>
        <fullName evidence="3">Kinase-like domain-containing protein</fullName>
    </submittedName>
</protein>
<dbReference type="InterPro" id="IPR001245">
    <property type="entry name" value="Ser-Thr/Tyr_kinase_cat_dom"/>
</dbReference>
<comment type="caution">
    <text evidence="3">The sequence shown here is derived from an EMBL/GenBank/DDBJ whole genome shotgun (WGS) entry which is preliminary data.</text>
</comment>
<dbReference type="Pfam" id="PF07714">
    <property type="entry name" value="PK_Tyr_Ser-Thr"/>
    <property type="match status" value="1"/>
</dbReference>
<evidence type="ECO:0000313" key="4">
    <source>
        <dbReference type="Proteomes" id="UP000615446"/>
    </source>
</evidence>
<dbReference type="InterPro" id="IPR000719">
    <property type="entry name" value="Prot_kinase_dom"/>
</dbReference>
<dbReference type="PROSITE" id="PS50011">
    <property type="entry name" value="PROTEIN_KINASE_DOM"/>
    <property type="match status" value="1"/>
</dbReference>
<dbReference type="PANTHER" id="PTHR44329">
    <property type="entry name" value="SERINE/THREONINE-PROTEIN KINASE TNNI3K-RELATED"/>
    <property type="match status" value="1"/>
</dbReference>
<reference evidence="3" key="1">
    <citation type="submission" date="2019-10" db="EMBL/GenBank/DDBJ databases">
        <title>Conservation and host-specific expression of non-tandemly repeated heterogenous ribosome RNA gene in arbuscular mycorrhizal fungi.</title>
        <authorList>
            <person name="Maeda T."/>
            <person name="Kobayashi Y."/>
            <person name="Nakagawa T."/>
            <person name="Ezawa T."/>
            <person name="Yamaguchi K."/>
            <person name="Bino T."/>
            <person name="Nishimoto Y."/>
            <person name="Shigenobu S."/>
            <person name="Kawaguchi M."/>
        </authorList>
    </citation>
    <scope>NUCLEOTIDE SEQUENCE</scope>
    <source>
        <strain evidence="3">HR1</strain>
    </source>
</reference>
<dbReference type="SUPFAM" id="SSF56112">
    <property type="entry name" value="Protein kinase-like (PK-like)"/>
    <property type="match status" value="1"/>
</dbReference>
<gene>
    <name evidence="3" type="ORF">RCL2_002332800</name>
</gene>
<keyword evidence="3" id="KW-0418">Kinase</keyword>
<sequence>MPLIRKELIGIVLNRATSLIDFCIHNDINKQVEFMKQIVFNDNSLNKSERMKAIEILTKDIDYYKVLYNEGEKRICENCKEECLATYYCEYCVRSFLIKNFLEWSSNNDGIDKLIKNCQIRTLSPKKIIEWIPFDKFKNINYLTRGGFSEIFEADWIGGCFNKWDSKRRKLIRSGDIKVILKRLQNVESADRNWFEEAETHSNISSNKRPVIVQCYGLTQDKNNKYFLVMAKMDTDLRKYLQENNKSLTWKERISIVSNIINSLYIIHNEKAIHRDLHSGNILYSKKIDYWYISDFGFCGPADKPLKTIYGNLPYVAPEVLVGRNYTFASDIYSIAILMWEMSSGRPPFFNRDHNYDLAINIVNGMRPKIVPETPLDYENLMKQCWDADPLKRPSIETLLIKIREIKKSHYHIIPNDLMIGDNAKVPEYLSLTQLFKLMSQPIDEKVYENNSSSKLYHFEGLPEPRNATEEEQEKFHSKPHDFNIPYNINDIQ</sequence>
<dbReference type="InterPro" id="IPR051681">
    <property type="entry name" value="Ser/Thr_Kinases-Pseudokinases"/>
</dbReference>
<dbReference type="GO" id="GO:0005524">
    <property type="term" value="F:ATP binding"/>
    <property type="evidence" value="ECO:0007669"/>
    <property type="project" value="InterPro"/>
</dbReference>
<accession>A0A8H3R1C3</accession>
<dbReference type="GO" id="GO:0004674">
    <property type="term" value="F:protein serine/threonine kinase activity"/>
    <property type="evidence" value="ECO:0007669"/>
    <property type="project" value="TreeGrafter"/>
</dbReference>
<evidence type="ECO:0000313" key="3">
    <source>
        <dbReference type="EMBL" id="GES96709.1"/>
    </source>
</evidence>
<dbReference type="OrthoDB" id="4062651at2759"/>
<keyword evidence="3" id="KW-0808">Transferase</keyword>
<dbReference type="EMBL" id="BLAL01000252">
    <property type="protein sequence ID" value="GES96709.1"/>
    <property type="molecule type" value="Genomic_DNA"/>
</dbReference>
<evidence type="ECO:0000256" key="1">
    <source>
        <dbReference type="SAM" id="MobiDB-lite"/>
    </source>
</evidence>